<dbReference type="EMBL" id="CT868656">
    <property type="protein sequence ID" value="CAK89740.1"/>
    <property type="molecule type" value="Genomic_DNA"/>
</dbReference>
<accession>A0E373</accession>
<evidence type="ECO:0000313" key="2">
    <source>
        <dbReference type="Proteomes" id="UP000000600"/>
    </source>
</evidence>
<sequence length="213" mass="25124">MDSFQLYFVQCLNQDEKILICGDVARAIQIWKVRWEQNQLTYLKGLNRDSARVAALSLSPSDKTMAICGTFIEMWQKGNSDKWVFRHVVKPASISQSGQKTQIFNRELIYNGYLEYFDFLSVFEMEDGISEKNQISNFKQQKHLYIFFNYQLHPTLFTINYDLQIVNLESKQYSISIVSLSQINGYLQKYQLNLKAFIRYINLIVIFIHIQLQ</sequence>
<reference evidence="1 2" key="1">
    <citation type="journal article" date="2006" name="Nature">
        <title>Global trends of whole-genome duplications revealed by the ciliate Paramecium tetraurelia.</title>
        <authorList>
            <consortium name="Genoscope"/>
            <person name="Aury J.-M."/>
            <person name="Jaillon O."/>
            <person name="Duret L."/>
            <person name="Noel B."/>
            <person name="Jubin C."/>
            <person name="Porcel B.M."/>
            <person name="Segurens B."/>
            <person name="Daubin V."/>
            <person name="Anthouard V."/>
            <person name="Aiach N."/>
            <person name="Arnaiz O."/>
            <person name="Billaut A."/>
            <person name="Beisson J."/>
            <person name="Blanc I."/>
            <person name="Bouhouche K."/>
            <person name="Camara F."/>
            <person name="Duharcourt S."/>
            <person name="Guigo R."/>
            <person name="Gogendeau D."/>
            <person name="Katinka M."/>
            <person name="Keller A.-M."/>
            <person name="Kissmehl R."/>
            <person name="Klotz C."/>
            <person name="Koll F."/>
            <person name="Le Moue A."/>
            <person name="Lepere C."/>
            <person name="Malinsky S."/>
            <person name="Nowacki M."/>
            <person name="Nowak J.K."/>
            <person name="Plattner H."/>
            <person name="Poulain J."/>
            <person name="Ruiz F."/>
            <person name="Serrano V."/>
            <person name="Zagulski M."/>
            <person name="Dessen P."/>
            <person name="Betermier M."/>
            <person name="Weissenbach J."/>
            <person name="Scarpelli C."/>
            <person name="Schachter V."/>
            <person name="Sperling L."/>
            <person name="Meyer E."/>
            <person name="Cohen J."/>
            <person name="Wincker P."/>
        </authorList>
    </citation>
    <scope>NUCLEOTIDE SEQUENCE [LARGE SCALE GENOMIC DNA]</scope>
    <source>
        <strain evidence="1 2">Stock d4-2</strain>
    </source>
</reference>
<evidence type="ECO:0000313" key="1">
    <source>
        <dbReference type="EMBL" id="CAK89740.1"/>
    </source>
</evidence>
<protein>
    <submittedName>
        <fullName evidence="1">Uncharacterized protein</fullName>
    </submittedName>
</protein>
<dbReference type="SUPFAM" id="SSF50978">
    <property type="entry name" value="WD40 repeat-like"/>
    <property type="match status" value="1"/>
</dbReference>
<organism evidence="1 2">
    <name type="scientific">Paramecium tetraurelia</name>
    <dbReference type="NCBI Taxonomy" id="5888"/>
    <lineage>
        <taxon>Eukaryota</taxon>
        <taxon>Sar</taxon>
        <taxon>Alveolata</taxon>
        <taxon>Ciliophora</taxon>
        <taxon>Intramacronucleata</taxon>
        <taxon>Oligohymenophorea</taxon>
        <taxon>Peniculida</taxon>
        <taxon>Parameciidae</taxon>
        <taxon>Paramecium</taxon>
    </lineage>
</organism>
<dbReference type="GeneID" id="5042922"/>
<dbReference type="KEGG" id="ptm:GSPATT00022913001"/>
<dbReference type="Proteomes" id="UP000000600">
    <property type="component" value="Unassembled WGS sequence"/>
</dbReference>
<keyword evidence="2" id="KW-1185">Reference proteome</keyword>
<dbReference type="InterPro" id="IPR036322">
    <property type="entry name" value="WD40_repeat_dom_sf"/>
</dbReference>
<dbReference type="AlphaFoldDB" id="A0E373"/>
<proteinExistence type="predicted"/>
<dbReference type="InParanoid" id="A0E373"/>
<dbReference type="RefSeq" id="XP_001457137.1">
    <property type="nucleotide sequence ID" value="XM_001457100.1"/>
</dbReference>
<name>A0E373_PARTE</name>
<gene>
    <name evidence="1" type="ORF">GSPATT00022913001</name>
</gene>
<dbReference type="HOGENOM" id="CLU_1296579_0_0_1"/>